<accession>A0A9X2MRS5</accession>
<dbReference type="InterPro" id="IPR016181">
    <property type="entry name" value="Acyl_CoA_acyltransferase"/>
</dbReference>
<feature type="domain" description="N-acetyltransferase" evidence="1">
    <location>
        <begin position="14"/>
        <end position="167"/>
    </location>
</feature>
<dbReference type="InterPro" id="IPR051531">
    <property type="entry name" value="N-acetyltransferase"/>
</dbReference>
<dbReference type="SUPFAM" id="SSF55729">
    <property type="entry name" value="Acyl-CoA N-acyltransferases (Nat)"/>
    <property type="match status" value="1"/>
</dbReference>
<dbReference type="PANTHER" id="PTHR43792">
    <property type="entry name" value="GNAT FAMILY, PUTATIVE (AFU_ORTHOLOGUE AFUA_3G00765)-RELATED-RELATED"/>
    <property type="match status" value="1"/>
</dbReference>
<protein>
    <submittedName>
        <fullName evidence="2">GNAT family N-acetyltransferase</fullName>
    </submittedName>
</protein>
<evidence type="ECO:0000259" key="1">
    <source>
        <dbReference type="PROSITE" id="PS51186"/>
    </source>
</evidence>
<dbReference type="PANTHER" id="PTHR43792:SF9">
    <property type="entry name" value="RIBOSOMAL-PROTEIN-ALANINE ACETYLTRANSFERASE"/>
    <property type="match status" value="1"/>
</dbReference>
<dbReference type="RefSeq" id="WP_257451263.1">
    <property type="nucleotide sequence ID" value="NZ_JANIPJ010000023.1"/>
</dbReference>
<comment type="caution">
    <text evidence="2">The sequence shown here is derived from an EMBL/GenBank/DDBJ whole genome shotgun (WGS) entry which is preliminary data.</text>
</comment>
<dbReference type="GO" id="GO:0005737">
    <property type="term" value="C:cytoplasm"/>
    <property type="evidence" value="ECO:0007669"/>
    <property type="project" value="TreeGrafter"/>
</dbReference>
<dbReference type="Proteomes" id="UP001141950">
    <property type="component" value="Unassembled WGS sequence"/>
</dbReference>
<reference evidence="2" key="1">
    <citation type="submission" date="2022-08" db="EMBL/GenBank/DDBJ databases">
        <title>The genomic sequence of strain Paenibacillus sp. SCIV0701.</title>
        <authorList>
            <person name="Zhao H."/>
        </authorList>
    </citation>
    <scope>NUCLEOTIDE SEQUENCE</scope>
    <source>
        <strain evidence="2">SCIV0701</strain>
    </source>
</reference>
<gene>
    <name evidence="2" type="ORF">NQZ67_24760</name>
</gene>
<dbReference type="GO" id="GO:0008999">
    <property type="term" value="F:protein-N-terminal-alanine acetyltransferase activity"/>
    <property type="evidence" value="ECO:0007669"/>
    <property type="project" value="TreeGrafter"/>
</dbReference>
<keyword evidence="3" id="KW-1185">Reference proteome</keyword>
<proteinExistence type="predicted"/>
<evidence type="ECO:0000313" key="2">
    <source>
        <dbReference type="EMBL" id="MCR2807103.1"/>
    </source>
</evidence>
<dbReference type="InterPro" id="IPR000182">
    <property type="entry name" value="GNAT_dom"/>
</dbReference>
<dbReference type="Pfam" id="PF13302">
    <property type="entry name" value="Acetyltransf_3"/>
    <property type="match status" value="1"/>
</dbReference>
<sequence>MTAFVFPTIDTERLTLRLLTLEDAPAVYRHFSQAEVTRFMDIPPCKDMREAEDIIQFHIDDSGCRWGLFDRETGQLAGTCGYHCWVSGPEARAEIGFDLSTAYWGQGLMGEALRPVLELGFTRMGLERVEATVEPGNVRSIRLLEKLGFHRHEEPVQNLIYFDLKRKDIHYGA</sequence>
<name>A0A9X2MRS5_9BACL</name>
<dbReference type="Gene3D" id="3.40.630.30">
    <property type="match status" value="1"/>
</dbReference>
<dbReference type="EMBL" id="JANIPJ010000023">
    <property type="protein sequence ID" value="MCR2807103.1"/>
    <property type="molecule type" value="Genomic_DNA"/>
</dbReference>
<dbReference type="AlphaFoldDB" id="A0A9X2MRS5"/>
<organism evidence="2 3">
    <name type="scientific">Paenibacillus soyae</name>
    <dbReference type="NCBI Taxonomy" id="2969249"/>
    <lineage>
        <taxon>Bacteria</taxon>
        <taxon>Bacillati</taxon>
        <taxon>Bacillota</taxon>
        <taxon>Bacilli</taxon>
        <taxon>Bacillales</taxon>
        <taxon>Paenibacillaceae</taxon>
        <taxon>Paenibacillus</taxon>
    </lineage>
</organism>
<evidence type="ECO:0000313" key="3">
    <source>
        <dbReference type="Proteomes" id="UP001141950"/>
    </source>
</evidence>
<dbReference type="PROSITE" id="PS51186">
    <property type="entry name" value="GNAT"/>
    <property type="match status" value="1"/>
</dbReference>